<gene>
    <name evidence="1" type="ORF">EDM21_16360</name>
</gene>
<dbReference type="GO" id="GO:0016787">
    <property type="term" value="F:hydrolase activity"/>
    <property type="evidence" value="ECO:0007669"/>
    <property type="project" value="UniProtKB-KW"/>
</dbReference>
<dbReference type="SUPFAM" id="SSF101386">
    <property type="entry name" value="all-alpha NTP pyrophosphatases"/>
    <property type="match status" value="1"/>
</dbReference>
<dbReference type="CDD" id="cd11532">
    <property type="entry name" value="NTP-PPase_COG4997"/>
    <property type="match status" value="1"/>
</dbReference>
<dbReference type="Proteomes" id="UP000490800">
    <property type="component" value="Unassembled WGS sequence"/>
</dbReference>
<name>A0A7X3K0G7_9BACL</name>
<dbReference type="InterPro" id="IPR038735">
    <property type="entry name" value="MSMEG_1276-like_NTP-PPase_dom"/>
</dbReference>
<keyword evidence="1" id="KW-0378">Hydrolase</keyword>
<dbReference type="AlphaFoldDB" id="A0A7X3K0G7"/>
<sequence length="109" mass="12556">MAVYNKLVRDRIPDIIRENGQACRTRILTEPEYKQELHKKLHEELREYLDASVQDDRHAVEELADLLEVIQALAGVHHCSVQELEAVREEKAAERGGFKAKVYLMETTG</sequence>
<accession>A0A7X3K0G7</accession>
<proteinExistence type="predicted"/>
<organism evidence="1 2">
    <name type="scientific">Paenibacillus lutrae</name>
    <dbReference type="NCBI Taxonomy" id="2078573"/>
    <lineage>
        <taxon>Bacteria</taxon>
        <taxon>Bacillati</taxon>
        <taxon>Bacillota</taxon>
        <taxon>Bacilli</taxon>
        <taxon>Bacillales</taxon>
        <taxon>Paenibacillaceae</taxon>
        <taxon>Paenibacillus</taxon>
    </lineage>
</organism>
<dbReference type="EMBL" id="RHLK01000009">
    <property type="protein sequence ID" value="MVP01072.1"/>
    <property type="molecule type" value="Genomic_DNA"/>
</dbReference>
<keyword evidence="2" id="KW-1185">Reference proteome</keyword>
<dbReference type="RefSeq" id="WP_166542055.1">
    <property type="nucleotide sequence ID" value="NZ_RHLK01000009.1"/>
</dbReference>
<protein>
    <submittedName>
        <fullName evidence="1">Phosphoribosyl-ATP pyrophosphohydrolase</fullName>
    </submittedName>
</protein>
<evidence type="ECO:0000313" key="2">
    <source>
        <dbReference type="Proteomes" id="UP000490800"/>
    </source>
</evidence>
<comment type="caution">
    <text evidence="1">The sequence shown here is derived from an EMBL/GenBank/DDBJ whole genome shotgun (WGS) entry which is preliminary data.</text>
</comment>
<dbReference type="Gene3D" id="1.10.287.1080">
    <property type="entry name" value="MazG-like"/>
    <property type="match status" value="1"/>
</dbReference>
<reference evidence="1 2" key="1">
    <citation type="journal article" date="2019" name="Microorganisms">
        <title>Paenibacillus lutrae sp. nov., A Chitinolytic Species Isolated from A River Otter in Castril Natural Park, Granada, Spain.</title>
        <authorList>
            <person name="Rodriguez M."/>
            <person name="Reina J.C."/>
            <person name="Bejar V."/>
            <person name="Llamas I."/>
        </authorList>
    </citation>
    <scope>NUCLEOTIDE SEQUENCE [LARGE SCALE GENOMIC DNA]</scope>
    <source>
        <strain evidence="1 2">N10</strain>
    </source>
</reference>
<evidence type="ECO:0000313" key="1">
    <source>
        <dbReference type="EMBL" id="MVP01072.1"/>
    </source>
</evidence>